<dbReference type="EMBL" id="AP014633">
    <property type="protein sequence ID" value="BAP54349.1"/>
    <property type="molecule type" value="Genomic_DNA"/>
</dbReference>
<dbReference type="Pfam" id="PF12784">
    <property type="entry name" value="PDDEXK_2"/>
    <property type="match status" value="1"/>
</dbReference>
<protein>
    <recommendedName>
        <fullName evidence="3">Rpn family recombination-promoting nuclease/putative transposase</fullName>
    </recommendedName>
</protein>
<evidence type="ECO:0008006" key="3">
    <source>
        <dbReference type="Google" id="ProtNLM"/>
    </source>
</evidence>
<proteinExistence type="predicted"/>
<reference evidence="1 2" key="1">
    <citation type="journal article" date="2014" name="ISME J.">
        <title>Ecophysiology of Thioploca ingrica as revealed by the complete genome sequence supplemented with proteomic evidence.</title>
        <authorList>
            <person name="Kojima H."/>
            <person name="Ogura Y."/>
            <person name="Yamamoto N."/>
            <person name="Togashi T."/>
            <person name="Mori H."/>
            <person name="Watanabe T."/>
            <person name="Nemoto F."/>
            <person name="Kurokawa K."/>
            <person name="Hayashi T."/>
            <person name="Fukui M."/>
        </authorList>
    </citation>
    <scope>NUCLEOTIDE SEQUENCE [LARGE SCALE GENOMIC DNA]</scope>
</reference>
<gene>
    <name evidence="1" type="ORF">THII_0052</name>
</gene>
<dbReference type="HOGENOM" id="CLU_993713_0_0_6"/>
<evidence type="ECO:0000313" key="1">
    <source>
        <dbReference type="EMBL" id="BAP54349.1"/>
    </source>
</evidence>
<dbReference type="KEGG" id="tig:THII_0052"/>
<dbReference type="AlphaFoldDB" id="A0A090ACD7"/>
<dbReference type="Proteomes" id="UP000031623">
    <property type="component" value="Chromosome"/>
</dbReference>
<evidence type="ECO:0000313" key="2">
    <source>
        <dbReference type="Proteomes" id="UP000031623"/>
    </source>
</evidence>
<keyword evidence="2" id="KW-1185">Reference proteome</keyword>
<name>A0A090ACD7_9GAMM</name>
<dbReference type="STRING" id="40754.THII_0052"/>
<organism evidence="1 2">
    <name type="scientific">Thioploca ingrica</name>
    <dbReference type="NCBI Taxonomy" id="40754"/>
    <lineage>
        <taxon>Bacteria</taxon>
        <taxon>Pseudomonadati</taxon>
        <taxon>Pseudomonadota</taxon>
        <taxon>Gammaproteobacteria</taxon>
        <taxon>Thiotrichales</taxon>
        <taxon>Thiotrichaceae</taxon>
        <taxon>Thioploca</taxon>
    </lineage>
</organism>
<sequence length="266" mass="30738">MKQVASLRYGVIFKKAFCDPEVFKGFVRDILGIQLEIDTVETEKTFSIPLGRIQPRFDLFAEDKKNRIIVDIQHERHADHYDRFLHYHCVALLEQISQSQDYRPALKVFTIVVLTSGDKHKKDVSVINFDPHDLVGNPLNEIPHKIIYLCPKYLNDKTPPTYWEWLQAINDSLDEQVEETHYHLPEIQKIFQHIAKDLLSPQERTRMIEEYHLEELKQSTAQQKAIEIASNLLIKGLPLAMIAEVTGLSATEILTLAELGKLDLSK</sequence>
<accession>A0A090ACD7</accession>
<dbReference type="OrthoDB" id="5622732at2"/>